<evidence type="ECO:0000313" key="3">
    <source>
        <dbReference type="Proteomes" id="UP001159363"/>
    </source>
</evidence>
<organism evidence="2 3">
    <name type="scientific">Dryococelus australis</name>
    <dbReference type="NCBI Taxonomy" id="614101"/>
    <lineage>
        <taxon>Eukaryota</taxon>
        <taxon>Metazoa</taxon>
        <taxon>Ecdysozoa</taxon>
        <taxon>Arthropoda</taxon>
        <taxon>Hexapoda</taxon>
        <taxon>Insecta</taxon>
        <taxon>Pterygota</taxon>
        <taxon>Neoptera</taxon>
        <taxon>Polyneoptera</taxon>
        <taxon>Phasmatodea</taxon>
        <taxon>Verophasmatodea</taxon>
        <taxon>Anareolatae</taxon>
        <taxon>Phasmatidae</taxon>
        <taxon>Eurycanthinae</taxon>
        <taxon>Dryococelus</taxon>
    </lineage>
</organism>
<feature type="compositionally biased region" description="Basic and acidic residues" evidence="1">
    <location>
        <begin position="1"/>
        <end position="10"/>
    </location>
</feature>
<comment type="caution">
    <text evidence="2">The sequence shown here is derived from an EMBL/GenBank/DDBJ whole genome shotgun (WGS) entry which is preliminary data.</text>
</comment>
<gene>
    <name evidence="2" type="ORF">PR048_029027</name>
</gene>
<dbReference type="EMBL" id="JARBHB010000013">
    <property type="protein sequence ID" value="KAJ8870016.1"/>
    <property type="molecule type" value="Genomic_DNA"/>
</dbReference>
<feature type="region of interest" description="Disordered" evidence="1">
    <location>
        <begin position="78"/>
        <end position="103"/>
    </location>
</feature>
<name>A0ABQ9GFT8_9NEOP</name>
<feature type="compositionally biased region" description="Basic and acidic residues" evidence="1">
    <location>
        <begin position="81"/>
        <end position="90"/>
    </location>
</feature>
<evidence type="ECO:0000313" key="2">
    <source>
        <dbReference type="EMBL" id="KAJ8870016.1"/>
    </source>
</evidence>
<evidence type="ECO:0000256" key="1">
    <source>
        <dbReference type="SAM" id="MobiDB-lite"/>
    </source>
</evidence>
<reference evidence="2 3" key="1">
    <citation type="submission" date="2023-02" db="EMBL/GenBank/DDBJ databases">
        <title>LHISI_Scaffold_Assembly.</title>
        <authorList>
            <person name="Stuart O.P."/>
            <person name="Cleave R."/>
            <person name="Magrath M.J.L."/>
            <person name="Mikheyev A.S."/>
        </authorList>
    </citation>
    <scope>NUCLEOTIDE SEQUENCE [LARGE SCALE GENOMIC DNA]</scope>
    <source>
        <strain evidence="2">Daus_M_001</strain>
        <tissue evidence="2">Leg muscle</tissue>
    </source>
</reference>
<feature type="compositionally biased region" description="Polar residues" evidence="1">
    <location>
        <begin position="91"/>
        <end position="103"/>
    </location>
</feature>
<accession>A0ABQ9GFT8</accession>
<feature type="region of interest" description="Disordered" evidence="1">
    <location>
        <begin position="518"/>
        <end position="543"/>
    </location>
</feature>
<sequence length="627" mass="70095">MRVTDERRGEGNSPAPPPPRNINLAFPRVLENSGGKVDNRNSDCPTRKVGKPCLFHLAQTRGEQLAPCAFTNHALRGREKRRSEIKRAERNNSQVQWSFPNSVPATDGAHKQVTVRYMRIRRISGLRPFNQCERPVVYEMLHMLPGRSAVAQLQTGPRPDTVLPHIRLCCTYDDFCVAHLRLNIGLYNSCATIYKFSSYLKNIYNILNFESRFTRNIFIAVKNSKNKHMGIMPVDAAGLRVFSGISRFPRPSIPALIHIHLASSSSALNTWITNISQLSIRLLDCCHAAALPKTSAGHSSFPQTDRCAAEQCRGHEFATGNWHAVGLAVRRRSTDGGHTCSGHRPASRPPCASHRLKMRQTDLADCARPFSVSTTLNCFSANTASKNGVVWILGPEVDEAKWDEYEAALECNGGGNGRYTRKPTDQRHRPARLTQAKITEAAPPGIELCSHRCEASSLTTTSPRLPNDIMLNLKIIKPGRDTHKAKTQNRGWVVQFRSDSSRVRVRRSRQCHVVSLPPATRAHPTFPPAKLHKRTPRQHDSKDEVTQDMQFLATVPFRVKTHHVSHWPEIRSSSAVYVSQTHQIIRKPSAIWSSRASSKPFNIALRETLCSPAGVVSSSRDMCLTTH</sequence>
<proteinExistence type="predicted"/>
<keyword evidence="3" id="KW-1185">Reference proteome</keyword>
<feature type="region of interest" description="Disordered" evidence="1">
    <location>
        <begin position="1"/>
        <end position="23"/>
    </location>
</feature>
<dbReference type="Proteomes" id="UP001159363">
    <property type="component" value="Chromosome 12"/>
</dbReference>
<protein>
    <submittedName>
        <fullName evidence="2">Uncharacterized protein</fullName>
    </submittedName>
</protein>